<evidence type="ECO:0000313" key="2">
    <source>
        <dbReference type="Proteomes" id="UP000005709"/>
    </source>
</evidence>
<dbReference type="EMBL" id="ACYG01000014">
    <property type="protein sequence ID" value="EEV18413.1"/>
    <property type="molecule type" value="Genomic_DNA"/>
</dbReference>
<reference evidence="1 2" key="1">
    <citation type="submission" date="2009-07" db="EMBL/GenBank/DDBJ databases">
        <authorList>
            <person name="Madupu R."/>
            <person name="Sebastian Y."/>
            <person name="Durkin A.S."/>
            <person name="Torralba M."/>
            <person name="Methe B."/>
            <person name="Sutton G.G."/>
            <person name="Strausberg R.L."/>
            <person name="Nelson K.E."/>
        </authorList>
    </citation>
    <scope>NUCLEOTIDE SEQUENCE [LARGE SCALE GENOMIC DNA]</scope>
    <source>
        <strain evidence="1 2">RM3268</strain>
    </source>
</reference>
<proteinExistence type="predicted"/>
<dbReference type="Proteomes" id="UP000005709">
    <property type="component" value="Unassembled WGS sequence"/>
</dbReference>
<dbReference type="RefSeq" id="WP_005869958.1">
    <property type="nucleotide sequence ID" value="NZ_ACYG01000014.1"/>
</dbReference>
<dbReference type="AlphaFoldDB" id="C8PFE7"/>
<gene>
    <name evidence="1" type="ORF">CAMGR0001_2104</name>
</gene>
<organism evidence="1 2">
    <name type="scientific">Campylobacter gracilis RM3268</name>
    <dbReference type="NCBI Taxonomy" id="553220"/>
    <lineage>
        <taxon>Bacteria</taxon>
        <taxon>Pseudomonadati</taxon>
        <taxon>Campylobacterota</taxon>
        <taxon>Epsilonproteobacteria</taxon>
        <taxon>Campylobacterales</taxon>
        <taxon>Campylobacteraceae</taxon>
        <taxon>Campylobacter</taxon>
    </lineage>
</organism>
<protein>
    <submittedName>
        <fullName evidence="1">Uncharacterized protein</fullName>
    </submittedName>
</protein>
<sequence length="114" mass="12230">MDMMGLATNFASLPANLAGTNSGWNFLDMLKGVGNGALGLFSGSGGGTPNWLQAVGLAGGLYSGLQQQKAANKALQMQQDAYNFNKMLSQREIDRQDRAQQDLYNAYNASTYAR</sequence>
<keyword evidence="2" id="KW-1185">Reference proteome</keyword>
<dbReference type="STRING" id="824.CGRAC_0209"/>
<comment type="caution">
    <text evidence="1">The sequence shown here is derived from an EMBL/GenBank/DDBJ whole genome shotgun (WGS) entry which is preliminary data.</text>
</comment>
<accession>C8PFE7</accession>
<evidence type="ECO:0000313" key="1">
    <source>
        <dbReference type="EMBL" id="EEV18413.1"/>
    </source>
</evidence>
<dbReference type="eggNOG" id="ENOG5031B20">
    <property type="taxonomic scope" value="Bacteria"/>
</dbReference>
<name>C8PFE7_9BACT</name>